<comment type="caution">
    <text evidence="2">The sequence shown here is derived from an EMBL/GenBank/DDBJ whole genome shotgun (WGS) entry which is preliminary data.</text>
</comment>
<gene>
    <name evidence="2" type="ORF">ANBU17_25570</name>
</gene>
<protein>
    <recommendedName>
        <fullName evidence="1">Glycosyltransferase 2-like domain-containing protein</fullName>
    </recommendedName>
</protein>
<reference evidence="2" key="1">
    <citation type="submission" date="2020-06" db="EMBL/GenBank/DDBJ databases">
        <title>Characterization of fructooligosaccharide metabolism and fructooligosaccharide-degrading enzymes in human commensal butyrate producers.</title>
        <authorList>
            <person name="Tanno H."/>
            <person name="Fujii T."/>
            <person name="Hirano K."/>
            <person name="Maeno S."/>
            <person name="Tonozuka T."/>
            <person name="Sakamoto M."/>
            <person name="Ohkuma M."/>
            <person name="Tochio T."/>
            <person name="Endo A."/>
        </authorList>
    </citation>
    <scope>NUCLEOTIDE SEQUENCE</scope>
    <source>
        <strain evidence="2">JCM 17466</strain>
    </source>
</reference>
<accession>A0A916QBI1</accession>
<dbReference type="RefSeq" id="WP_201311876.1">
    <property type="nucleotide sequence ID" value="NZ_BLYI01000062.1"/>
</dbReference>
<sequence length="293" mass="35064">MRITVFTPTYNREYILGKLYESLKRQTFTDFEWLIIDDGSEDDTKKLVEKWSKEKKEFSIRYYYFENSGKQREINRALDLARGELFFTVDSDDILTNDALEKIDRWEKALPKDKKFCGLAGSDGDMTGKATNPLFKGEYIDATFLNRYAETGLFIGHDRPWVLYTEVHKKYKYPEFEGESFITEAVAWNRMAQDGYQIRCFNDVIYMREHQEDGLTNSILRTLIENPRGYGLWLNEMMQQLDYSYMKRLKVYYSFYSDLRETYQWRDIVTFINASILEMFLIKICFGLKHRRK</sequence>
<evidence type="ECO:0000313" key="3">
    <source>
        <dbReference type="Proteomes" id="UP000613208"/>
    </source>
</evidence>
<dbReference type="PANTHER" id="PTHR22916">
    <property type="entry name" value="GLYCOSYLTRANSFERASE"/>
    <property type="match status" value="1"/>
</dbReference>
<evidence type="ECO:0000313" key="2">
    <source>
        <dbReference type="EMBL" id="GFO86210.1"/>
    </source>
</evidence>
<dbReference type="Gene3D" id="3.90.550.10">
    <property type="entry name" value="Spore Coat Polysaccharide Biosynthesis Protein SpsA, Chain A"/>
    <property type="match status" value="1"/>
</dbReference>
<dbReference type="InterPro" id="IPR029044">
    <property type="entry name" value="Nucleotide-diphossugar_trans"/>
</dbReference>
<dbReference type="Pfam" id="PF00535">
    <property type="entry name" value="Glycos_transf_2"/>
    <property type="match status" value="1"/>
</dbReference>
<dbReference type="Proteomes" id="UP000613208">
    <property type="component" value="Unassembled WGS sequence"/>
</dbReference>
<keyword evidence="3" id="KW-1185">Reference proteome</keyword>
<evidence type="ECO:0000259" key="1">
    <source>
        <dbReference type="Pfam" id="PF00535"/>
    </source>
</evidence>
<dbReference type="AlphaFoldDB" id="A0A916QBI1"/>
<feature type="domain" description="Glycosyltransferase 2-like" evidence="1">
    <location>
        <begin position="4"/>
        <end position="103"/>
    </location>
</feature>
<dbReference type="EMBL" id="BLYI01000062">
    <property type="protein sequence ID" value="GFO86210.1"/>
    <property type="molecule type" value="Genomic_DNA"/>
</dbReference>
<proteinExistence type="predicted"/>
<organism evidence="2 3">
    <name type="scientific">Anaerostipes butyraticus</name>
    <dbReference type="NCBI Taxonomy" id="645466"/>
    <lineage>
        <taxon>Bacteria</taxon>
        <taxon>Bacillati</taxon>
        <taxon>Bacillota</taxon>
        <taxon>Clostridia</taxon>
        <taxon>Lachnospirales</taxon>
        <taxon>Lachnospiraceae</taxon>
        <taxon>Anaerostipes</taxon>
    </lineage>
</organism>
<dbReference type="SUPFAM" id="SSF53448">
    <property type="entry name" value="Nucleotide-diphospho-sugar transferases"/>
    <property type="match status" value="1"/>
</dbReference>
<dbReference type="CDD" id="cd00761">
    <property type="entry name" value="Glyco_tranf_GTA_type"/>
    <property type="match status" value="1"/>
</dbReference>
<name>A0A916QBI1_9FIRM</name>
<dbReference type="InterPro" id="IPR001173">
    <property type="entry name" value="Glyco_trans_2-like"/>
</dbReference>